<dbReference type="GO" id="GO:0016788">
    <property type="term" value="F:hydrolase activity, acting on ester bonds"/>
    <property type="evidence" value="ECO:0007669"/>
    <property type="project" value="InterPro"/>
</dbReference>
<dbReference type="AlphaFoldDB" id="A0A512NB45"/>
<feature type="region of interest" description="Disordered" evidence="1">
    <location>
        <begin position="50"/>
        <end position="72"/>
    </location>
</feature>
<organism evidence="2 3">
    <name type="scientific">Reyranella soli</name>
    <dbReference type="NCBI Taxonomy" id="1230389"/>
    <lineage>
        <taxon>Bacteria</taxon>
        <taxon>Pseudomonadati</taxon>
        <taxon>Pseudomonadota</taxon>
        <taxon>Alphaproteobacteria</taxon>
        <taxon>Hyphomicrobiales</taxon>
        <taxon>Reyranellaceae</taxon>
        <taxon>Reyranella</taxon>
    </lineage>
</organism>
<comment type="caution">
    <text evidence="2">The sequence shown here is derived from an EMBL/GenBank/DDBJ whole genome shotgun (WGS) entry which is preliminary data.</text>
</comment>
<keyword evidence="3" id="KW-1185">Reference proteome</keyword>
<dbReference type="InterPro" id="IPR008947">
    <property type="entry name" value="PLipase_C/P1_nuclease_dom_sf"/>
</dbReference>
<sequence length="72" mass="7614">MASSPTSCWAWGATGHEWISGIAIEKLPDSLPAFLRTSEAVAEIAVMGRELDRSKGAGKTHDAERDPATSST</sequence>
<reference evidence="2 3" key="1">
    <citation type="submission" date="2019-07" db="EMBL/GenBank/DDBJ databases">
        <title>Whole genome shotgun sequence of Reyranella soli NBRC 108950.</title>
        <authorList>
            <person name="Hosoyama A."/>
            <person name="Uohara A."/>
            <person name="Ohji S."/>
            <person name="Ichikawa N."/>
        </authorList>
    </citation>
    <scope>NUCLEOTIDE SEQUENCE [LARGE SCALE GENOMIC DNA]</scope>
    <source>
        <strain evidence="2 3">NBRC 108950</strain>
    </source>
</reference>
<gene>
    <name evidence="2" type="ORF">RSO01_33360</name>
</gene>
<evidence type="ECO:0000313" key="2">
    <source>
        <dbReference type="EMBL" id="GEP56170.1"/>
    </source>
</evidence>
<dbReference type="Proteomes" id="UP000321058">
    <property type="component" value="Unassembled WGS sequence"/>
</dbReference>
<accession>A0A512NB45</accession>
<evidence type="ECO:0000256" key="1">
    <source>
        <dbReference type="SAM" id="MobiDB-lite"/>
    </source>
</evidence>
<dbReference type="EMBL" id="BKAJ01000057">
    <property type="protein sequence ID" value="GEP56170.1"/>
    <property type="molecule type" value="Genomic_DNA"/>
</dbReference>
<protein>
    <submittedName>
        <fullName evidence="2">Uncharacterized protein</fullName>
    </submittedName>
</protein>
<proteinExistence type="predicted"/>
<dbReference type="SUPFAM" id="SSF48537">
    <property type="entry name" value="Phospholipase C/P1 nuclease"/>
    <property type="match status" value="1"/>
</dbReference>
<name>A0A512NB45_9HYPH</name>
<evidence type="ECO:0000313" key="3">
    <source>
        <dbReference type="Proteomes" id="UP000321058"/>
    </source>
</evidence>